<protein>
    <recommendedName>
        <fullName evidence="3">RidA family protein</fullName>
    </recommendedName>
</protein>
<dbReference type="InterPro" id="IPR035959">
    <property type="entry name" value="RutC-like_sf"/>
</dbReference>
<evidence type="ECO:0000313" key="1">
    <source>
        <dbReference type="EMBL" id="PJE38713.1"/>
    </source>
</evidence>
<dbReference type="PANTHER" id="PTHR43857:SF1">
    <property type="entry name" value="YJGH FAMILY PROTEIN"/>
    <property type="match status" value="1"/>
</dbReference>
<dbReference type="OrthoDB" id="9803101at2"/>
<dbReference type="SUPFAM" id="SSF55298">
    <property type="entry name" value="YjgF-like"/>
    <property type="match status" value="1"/>
</dbReference>
<evidence type="ECO:0008006" key="3">
    <source>
        <dbReference type="Google" id="ProtNLM"/>
    </source>
</evidence>
<dbReference type="RefSeq" id="WP_100160842.1">
    <property type="nucleotide sequence ID" value="NZ_PGTB01000001.1"/>
</dbReference>
<dbReference type="Proteomes" id="UP000231553">
    <property type="component" value="Unassembled WGS sequence"/>
</dbReference>
<evidence type="ECO:0000313" key="2">
    <source>
        <dbReference type="Proteomes" id="UP000231553"/>
    </source>
</evidence>
<keyword evidence="2" id="KW-1185">Reference proteome</keyword>
<comment type="caution">
    <text evidence="1">The sequence shown here is derived from an EMBL/GenBank/DDBJ whole genome shotgun (WGS) entry which is preliminary data.</text>
</comment>
<name>A0A2M8J7F7_9RHOB</name>
<proteinExistence type="predicted"/>
<gene>
    <name evidence="1" type="ORF">CVM52_00880</name>
</gene>
<dbReference type="PANTHER" id="PTHR43857">
    <property type="entry name" value="BLR7761 PROTEIN"/>
    <property type="match status" value="1"/>
</dbReference>
<dbReference type="AlphaFoldDB" id="A0A2M8J7F7"/>
<dbReference type="Pfam" id="PF01042">
    <property type="entry name" value="Ribonuc_L-PSP"/>
    <property type="match status" value="1"/>
</dbReference>
<sequence length="134" mass="15226">MTKTMNPKIETYSSNRPWEVTHRHSRGVSYGGIFETCLTSPSNPDGTIIGKGDLYAQTVRCYEIILETMKTAGYTPEDLVRCDVWLLDTAQYEIAARAHRDMVPETIRPVLSFIGCANFWHPDILVEVSVRAFR</sequence>
<reference evidence="1 2" key="1">
    <citation type="journal article" date="2018" name="Int. J. Syst. Evol. Microbiol.">
        <title>Pseudooceanicola lipolyticus sp. nov., a marine alphaproteobacterium, reclassification of Oceanicola flagellatus as Pseudooceanicola flagellatus comb. nov. and emended description of the genus Pseudooceanicola.</title>
        <authorList>
            <person name="Huang M.-M."/>
            <person name="Guo L.-L."/>
            <person name="Wu Y.-H."/>
            <person name="Lai Q.-L."/>
            <person name="Shao Z.-Z."/>
            <person name="Wang C.-S."/>
            <person name="Wu M."/>
            <person name="Xu X.-W."/>
        </authorList>
    </citation>
    <scope>NUCLEOTIDE SEQUENCE [LARGE SCALE GENOMIC DNA]</scope>
    <source>
        <strain evidence="1 2">157</strain>
    </source>
</reference>
<dbReference type="EMBL" id="PGTB01000001">
    <property type="protein sequence ID" value="PJE38713.1"/>
    <property type="molecule type" value="Genomic_DNA"/>
</dbReference>
<dbReference type="InterPro" id="IPR006175">
    <property type="entry name" value="YjgF/YER057c/UK114"/>
</dbReference>
<organism evidence="1 2">
    <name type="scientific">Pseudooceanicola lipolyticus</name>
    <dbReference type="NCBI Taxonomy" id="2029104"/>
    <lineage>
        <taxon>Bacteria</taxon>
        <taxon>Pseudomonadati</taxon>
        <taxon>Pseudomonadota</taxon>
        <taxon>Alphaproteobacteria</taxon>
        <taxon>Rhodobacterales</taxon>
        <taxon>Paracoccaceae</taxon>
        <taxon>Pseudooceanicola</taxon>
    </lineage>
</organism>
<accession>A0A2M8J7F7</accession>
<dbReference type="Gene3D" id="3.30.1330.40">
    <property type="entry name" value="RutC-like"/>
    <property type="match status" value="1"/>
</dbReference>